<gene>
    <name evidence="1" type="ordered locus">SPH_1606</name>
</gene>
<accession>B1ICR9</accession>
<dbReference type="KEGG" id="spv:SPH_1606"/>
<sequence>MLKKQGDIVLNVDQDFMSISKSNKSGSDWKKTFTVRTTNRLANDLNNVLKQADKDTPNTPIWLNSAASKAKDDDRAYKLLKTLIPGENYLSC</sequence>
<proteinExistence type="predicted"/>
<reference evidence="2" key="1">
    <citation type="journal article" date="2010" name="Genome Biol.">
        <title>Structure and dynamics of the pan-genome of Streptococcus pneumoniae and closely related species.</title>
        <authorList>
            <person name="Donati C."/>
            <person name="Hiller N.L."/>
            <person name="Tettelin H."/>
            <person name="Muzzi A."/>
            <person name="Croucher N.J."/>
            <person name="Angiuoli S.V."/>
            <person name="Oggioni M."/>
            <person name="Dunning Hotopp J.C."/>
            <person name="Hu F.Z."/>
            <person name="Riley D.R."/>
            <person name="Covacci A."/>
            <person name="Mitchell T.J."/>
            <person name="Bentley S.D."/>
            <person name="Kilian M."/>
            <person name="Ehrlich G.D."/>
            <person name="Rappuoli R."/>
            <person name="Moxon E.R."/>
            <person name="Masignani V."/>
        </authorList>
    </citation>
    <scope>NUCLEOTIDE SEQUENCE [LARGE SCALE GENOMIC DNA]</scope>
    <source>
        <strain evidence="2">Hungary19A-6</strain>
    </source>
</reference>
<dbReference type="AlphaFoldDB" id="B1ICR9"/>
<protein>
    <submittedName>
        <fullName evidence="1">Uncharacterized protein</fullName>
    </submittedName>
</protein>
<dbReference type="Proteomes" id="UP000002163">
    <property type="component" value="Chromosome"/>
</dbReference>
<dbReference type="EMBL" id="CP000936">
    <property type="protein sequence ID" value="ACA37490.1"/>
    <property type="molecule type" value="Genomic_DNA"/>
</dbReference>
<name>B1ICR9_STRPI</name>
<dbReference type="HOGENOM" id="CLU_193871_0_0_9"/>
<organism evidence="1 2">
    <name type="scientific">Streptococcus pneumoniae (strain Hungary19A-6)</name>
    <dbReference type="NCBI Taxonomy" id="487214"/>
    <lineage>
        <taxon>Bacteria</taxon>
        <taxon>Bacillati</taxon>
        <taxon>Bacillota</taxon>
        <taxon>Bacilli</taxon>
        <taxon>Lactobacillales</taxon>
        <taxon>Streptococcaceae</taxon>
        <taxon>Streptococcus</taxon>
    </lineage>
</organism>
<evidence type="ECO:0000313" key="2">
    <source>
        <dbReference type="Proteomes" id="UP000002163"/>
    </source>
</evidence>
<evidence type="ECO:0000313" key="1">
    <source>
        <dbReference type="EMBL" id="ACA37490.1"/>
    </source>
</evidence>